<feature type="binding site" evidence="12">
    <location>
        <position position="273"/>
    </location>
    <ligand>
        <name>NADP(+)</name>
        <dbReference type="ChEBI" id="CHEBI:58349"/>
    </ligand>
</feature>
<keyword evidence="10 12" id="KW-0486">Methionine biosynthesis</keyword>
<dbReference type="GO" id="GO:0005829">
    <property type="term" value="C:cytosol"/>
    <property type="evidence" value="ECO:0007669"/>
    <property type="project" value="TreeGrafter"/>
</dbReference>
<dbReference type="Pfam" id="PF02882">
    <property type="entry name" value="THF_DHG_CYH_C"/>
    <property type="match status" value="1"/>
</dbReference>
<evidence type="ECO:0000256" key="1">
    <source>
        <dbReference type="ARBA" id="ARBA00004777"/>
    </source>
</evidence>
<evidence type="ECO:0000256" key="5">
    <source>
        <dbReference type="ARBA" id="ARBA00022755"/>
    </source>
</evidence>
<comment type="function">
    <text evidence="12">Catalyzes the oxidation of 5,10-methylenetetrahydrofolate to 5,10-methenyltetrahydrofolate and then the hydrolysis of 5,10-methenyltetrahydrofolate to 10-formyltetrahydrofolate.</text>
</comment>
<dbReference type="Proteomes" id="UP000218399">
    <property type="component" value="Unassembled WGS sequence"/>
</dbReference>
<keyword evidence="7 12" id="KW-0521">NADP</keyword>
<dbReference type="PANTHER" id="PTHR48099">
    <property type="entry name" value="C-1-TETRAHYDROFOLATE SYNTHASE, CYTOPLASMIC-RELATED"/>
    <property type="match status" value="1"/>
</dbReference>
<gene>
    <name evidence="12" type="primary">folD</name>
    <name evidence="15" type="ORF">B1526_1379</name>
</gene>
<comment type="catalytic activity">
    <reaction evidence="12">
        <text>(6R)-5,10-methylene-5,6,7,8-tetrahydrofolate + NADP(+) = (6R)-5,10-methenyltetrahydrofolate + NADPH</text>
        <dbReference type="Rhea" id="RHEA:22812"/>
        <dbReference type="ChEBI" id="CHEBI:15636"/>
        <dbReference type="ChEBI" id="CHEBI:57455"/>
        <dbReference type="ChEBI" id="CHEBI:57783"/>
        <dbReference type="ChEBI" id="CHEBI:58349"/>
        <dbReference type="EC" id="1.5.1.5"/>
    </reaction>
</comment>
<dbReference type="Gene3D" id="3.40.50.720">
    <property type="entry name" value="NAD(P)-binding Rossmann-like Domain"/>
    <property type="match status" value="1"/>
</dbReference>
<evidence type="ECO:0000256" key="9">
    <source>
        <dbReference type="ARBA" id="ARBA00023102"/>
    </source>
</evidence>
<evidence type="ECO:0000313" key="15">
    <source>
        <dbReference type="EMBL" id="PAU67294.1"/>
    </source>
</evidence>
<evidence type="ECO:0000256" key="4">
    <source>
        <dbReference type="ARBA" id="ARBA00022605"/>
    </source>
</evidence>
<dbReference type="GO" id="GO:0004488">
    <property type="term" value="F:methylenetetrahydrofolate dehydrogenase (NADP+) activity"/>
    <property type="evidence" value="ECO:0007669"/>
    <property type="project" value="UniProtKB-UniRule"/>
</dbReference>
<dbReference type="GO" id="GO:0006164">
    <property type="term" value="P:purine nucleotide biosynthetic process"/>
    <property type="evidence" value="ECO:0007669"/>
    <property type="project" value="UniProtKB-KW"/>
</dbReference>
<feature type="binding site" evidence="12">
    <location>
        <begin position="205"/>
        <end position="207"/>
    </location>
    <ligand>
        <name>NADP(+)</name>
        <dbReference type="ChEBI" id="CHEBI:58349"/>
    </ligand>
</feature>
<dbReference type="GO" id="GO:0004477">
    <property type="term" value="F:methenyltetrahydrofolate cyclohydrolase activity"/>
    <property type="evidence" value="ECO:0007669"/>
    <property type="project" value="UniProtKB-UniRule"/>
</dbReference>
<evidence type="ECO:0000256" key="2">
    <source>
        <dbReference type="ARBA" id="ARBA00011738"/>
    </source>
</evidence>
<comment type="caution">
    <text evidence="12">Lacks conserved residue(s) required for the propagation of feature annotation.</text>
</comment>
<evidence type="ECO:0000256" key="10">
    <source>
        <dbReference type="ARBA" id="ARBA00023167"/>
    </source>
</evidence>
<dbReference type="SUPFAM" id="SSF51735">
    <property type="entry name" value="NAD(P)-binding Rossmann-fold domains"/>
    <property type="match status" value="1"/>
</dbReference>
<sequence length="329" mass="34582">MLTAVTRVRRAGARALARRYRTIRQGTSFHGNEGVFLMAMILDGKAVAARVKADLAERVRVLRARGIVPGLGTVLVGSDPGSVKYVAGKHRDCEEVGIASIRHELPADATQRELLDVIAELNADPACTGYIVQLPLPGGIDQNAVIDAIDPAKDADGMHPYNLGELVLHTRGALTTPLPCTPNGVLTLLDHYGIDLDGSEVCVLGRGITIGRTIGLMLTRADVNATVTLCHTGTKDVAAHMREADVIIAAVGSAGFVKPDDVKPGAVLVDVGVSRVADESGRMRIHGDIDHGCYDVAGAYTPNPGGVGPMTRAMLLRNVVEAAERAAGE</sequence>
<keyword evidence="8 12" id="KW-0560">Oxidoreductase</keyword>
<dbReference type="CDD" id="cd01080">
    <property type="entry name" value="NAD_bind_m-THF_DH_Cyclohyd"/>
    <property type="match status" value="1"/>
</dbReference>
<dbReference type="EC" id="3.5.4.9" evidence="12"/>
<dbReference type="Gene3D" id="3.40.50.10860">
    <property type="entry name" value="Leucine Dehydrogenase, chain A, domain 1"/>
    <property type="match status" value="1"/>
</dbReference>
<name>A0A2A2EDJ0_9BIFI</name>
<dbReference type="HAMAP" id="MF_01576">
    <property type="entry name" value="THF_DHG_CYH"/>
    <property type="match status" value="1"/>
</dbReference>
<evidence type="ECO:0000256" key="6">
    <source>
        <dbReference type="ARBA" id="ARBA00022801"/>
    </source>
</evidence>
<protein>
    <recommendedName>
        <fullName evidence="12">Bifunctional protein FolD</fullName>
    </recommendedName>
    <domain>
        <recommendedName>
            <fullName evidence="12">Methylenetetrahydrofolate dehydrogenase</fullName>
            <ecNumber evidence="12">1.5.1.5</ecNumber>
        </recommendedName>
    </domain>
    <domain>
        <recommendedName>
            <fullName evidence="12">Methenyltetrahydrofolate cyclohydrolase</fullName>
            <ecNumber evidence="12">3.5.4.9</ecNumber>
        </recommendedName>
    </domain>
</protein>
<comment type="subunit">
    <text evidence="2 12">Homodimer.</text>
</comment>
<dbReference type="InterPro" id="IPR046346">
    <property type="entry name" value="Aminoacid_DH-like_N_sf"/>
</dbReference>
<dbReference type="InterPro" id="IPR020630">
    <property type="entry name" value="THF_DH/CycHdrlase_cat_dom"/>
</dbReference>
<feature type="domain" description="Tetrahydrofolate dehydrogenase/cyclohydrolase NAD(P)-binding" evidence="14">
    <location>
        <begin position="179"/>
        <end position="326"/>
    </location>
</feature>
<evidence type="ECO:0000256" key="8">
    <source>
        <dbReference type="ARBA" id="ARBA00023002"/>
    </source>
</evidence>
<proteinExistence type="inferred from homology"/>
<dbReference type="AlphaFoldDB" id="A0A2A2EDJ0"/>
<keyword evidence="6 12" id="KW-0378">Hydrolase</keyword>
<evidence type="ECO:0000259" key="14">
    <source>
        <dbReference type="Pfam" id="PF02882"/>
    </source>
</evidence>
<evidence type="ECO:0000256" key="11">
    <source>
        <dbReference type="ARBA" id="ARBA00023268"/>
    </source>
</evidence>
<keyword evidence="4 12" id="KW-0028">Amino-acid biosynthesis</keyword>
<dbReference type="InterPro" id="IPR036291">
    <property type="entry name" value="NAD(P)-bd_dom_sf"/>
</dbReference>
<comment type="similarity">
    <text evidence="12">Belongs to the tetrahydrofolate dehydrogenase/cyclohydrolase family.</text>
</comment>
<dbReference type="UniPathway" id="UPA00193"/>
<dbReference type="PRINTS" id="PR00085">
    <property type="entry name" value="THFDHDRGNASE"/>
</dbReference>
<keyword evidence="9 12" id="KW-0368">Histidine biosynthesis</keyword>
<evidence type="ECO:0000256" key="7">
    <source>
        <dbReference type="ARBA" id="ARBA00022857"/>
    </source>
</evidence>
<evidence type="ECO:0000313" key="16">
    <source>
        <dbReference type="Proteomes" id="UP000218399"/>
    </source>
</evidence>
<dbReference type="GO" id="GO:0009086">
    <property type="term" value="P:methionine biosynthetic process"/>
    <property type="evidence" value="ECO:0007669"/>
    <property type="project" value="UniProtKB-KW"/>
</dbReference>
<dbReference type="InterPro" id="IPR000672">
    <property type="entry name" value="THF_DH/CycHdrlase"/>
</dbReference>
<dbReference type="NCBIfam" id="NF010789">
    <property type="entry name" value="PRK14193.1"/>
    <property type="match status" value="1"/>
</dbReference>
<dbReference type="SUPFAM" id="SSF53223">
    <property type="entry name" value="Aminoacid dehydrogenase-like, N-terminal domain"/>
    <property type="match status" value="1"/>
</dbReference>
<dbReference type="Pfam" id="PF00763">
    <property type="entry name" value="THF_DHG_CYH"/>
    <property type="match status" value="1"/>
</dbReference>
<evidence type="ECO:0000256" key="3">
    <source>
        <dbReference type="ARBA" id="ARBA00022563"/>
    </source>
</evidence>
<dbReference type="EMBL" id="MVOH01000015">
    <property type="protein sequence ID" value="PAU67294.1"/>
    <property type="molecule type" value="Genomic_DNA"/>
</dbReference>
<dbReference type="InterPro" id="IPR020631">
    <property type="entry name" value="THF_DH/CycHdrlase_NAD-bd_dom"/>
</dbReference>
<evidence type="ECO:0000256" key="12">
    <source>
        <dbReference type="HAMAP-Rule" id="MF_01576"/>
    </source>
</evidence>
<dbReference type="GO" id="GO:0000105">
    <property type="term" value="P:L-histidine biosynthetic process"/>
    <property type="evidence" value="ECO:0007669"/>
    <property type="project" value="UniProtKB-KW"/>
</dbReference>
<keyword evidence="11 12" id="KW-0511">Multifunctional enzyme</keyword>
<evidence type="ECO:0000259" key="13">
    <source>
        <dbReference type="Pfam" id="PF00763"/>
    </source>
</evidence>
<dbReference type="PANTHER" id="PTHR48099:SF5">
    <property type="entry name" value="C-1-TETRAHYDROFOLATE SYNTHASE, CYTOPLASMIC"/>
    <property type="match status" value="1"/>
</dbReference>
<dbReference type="GO" id="GO:0035999">
    <property type="term" value="P:tetrahydrofolate interconversion"/>
    <property type="evidence" value="ECO:0007669"/>
    <property type="project" value="UniProtKB-UniRule"/>
</dbReference>
<reference evidence="15 16" key="1">
    <citation type="journal article" date="2017" name="ISME J.">
        <title>Unveiling bifidobacterial biogeography across the mammalian branch of the tree of life.</title>
        <authorList>
            <person name="Milani C."/>
            <person name="Mangifesta M."/>
            <person name="Mancabelli L."/>
            <person name="Lugli G.A."/>
            <person name="James K."/>
            <person name="Duranti S."/>
            <person name="Turroni F."/>
            <person name="Ferrario C."/>
            <person name="Ossiprandi M.C."/>
            <person name="van Sinderen D."/>
            <person name="Ventura M."/>
        </authorList>
    </citation>
    <scope>NUCLEOTIDE SEQUENCE [LARGE SCALE GENOMIC DNA]</scope>
    <source>
        <strain evidence="16">Ham19E</strain>
    </source>
</reference>
<organism evidence="15 16">
    <name type="scientific">Bifidobacterium criceti</name>
    <dbReference type="NCBI Taxonomy" id="1960969"/>
    <lineage>
        <taxon>Bacteria</taxon>
        <taxon>Bacillati</taxon>
        <taxon>Actinomycetota</taxon>
        <taxon>Actinomycetes</taxon>
        <taxon>Bifidobacteriales</taxon>
        <taxon>Bifidobacteriaceae</taxon>
        <taxon>Bifidobacterium</taxon>
    </lineage>
</organism>
<keyword evidence="16" id="KW-1185">Reference proteome</keyword>
<comment type="caution">
    <text evidence="15">The sequence shown here is derived from an EMBL/GenBank/DDBJ whole genome shotgun (WGS) entry which is preliminary data.</text>
</comment>
<accession>A0A2A2EDJ0</accession>
<feature type="domain" description="Tetrahydrofolate dehydrogenase/cyclohydrolase catalytic" evidence="13">
    <location>
        <begin position="42"/>
        <end position="156"/>
    </location>
</feature>
<keyword evidence="3 12" id="KW-0554">One-carbon metabolism</keyword>
<comment type="catalytic activity">
    <reaction evidence="12">
        <text>(6R)-5,10-methenyltetrahydrofolate + H2O = (6R)-10-formyltetrahydrofolate + H(+)</text>
        <dbReference type="Rhea" id="RHEA:23700"/>
        <dbReference type="ChEBI" id="CHEBI:15377"/>
        <dbReference type="ChEBI" id="CHEBI:15378"/>
        <dbReference type="ChEBI" id="CHEBI:57455"/>
        <dbReference type="ChEBI" id="CHEBI:195366"/>
        <dbReference type="EC" id="3.5.4.9"/>
    </reaction>
</comment>
<comment type="pathway">
    <text evidence="1 12">One-carbon metabolism; tetrahydrofolate interconversion.</text>
</comment>
<keyword evidence="5 12" id="KW-0658">Purine biosynthesis</keyword>
<dbReference type="EC" id="1.5.1.5" evidence="12"/>
<dbReference type="FunFam" id="3.40.50.10860:FF:000005">
    <property type="entry name" value="C-1-tetrahydrofolate synthase, cytoplasmic, putative"/>
    <property type="match status" value="1"/>
</dbReference>